<dbReference type="Gene3D" id="2.30.130.110">
    <property type="match status" value="1"/>
</dbReference>
<name>A0ABY8EAM3_9FIRM</name>
<keyword evidence="1" id="KW-0378">Hydrolase</keyword>
<dbReference type="GO" id="GO:0016787">
    <property type="term" value="F:hydrolase activity"/>
    <property type="evidence" value="ECO:0007669"/>
    <property type="project" value="UniProtKB-KW"/>
</dbReference>
<accession>A0ABY8EAM3</accession>
<sequence>MKKAIIKHSSDNVATALENIEANEKVQILSDKTKVLDVITSIDPIPFGNKIAICNIETDIEITKCGYSIGKSSKQIQKGKLVHVHNVRSERINFPDTIIDEIVRQMGLEEKGITVD</sequence>
<proteinExistence type="predicted"/>
<dbReference type="InterPro" id="IPR044144">
    <property type="entry name" value="SAF_UxaA/GarD"/>
</dbReference>
<gene>
    <name evidence="1" type="ORF">P4S50_16645</name>
</gene>
<keyword evidence="2" id="KW-1185">Reference proteome</keyword>
<dbReference type="CDD" id="cd11613">
    <property type="entry name" value="SAF_AH_GD"/>
    <property type="match status" value="1"/>
</dbReference>
<reference evidence="1 2" key="1">
    <citation type="submission" date="2023-03" db="EMBL/GenBank/DDBJ databases">
        <title>Complete genome sequence of Tepidibacter sp. SWIR-1, isolated from a deep-sea hydrothermal vent.</title>
        <authorList>
            <person name="Li X."/>
        </authorList>
    </citation>
    <scope>NUCLEOTIDE SEQUENCE [LARGE SCALE GENOMIC DNA]</scope>
    <source>
        <strain evidence="1 2">SWIR-1</strain>
    </source>
</reference>
<evidence type="ECO:0000313" key="2">
    <source>
        <dbReference type="Proteomes" id="UP001222800"/>
    </source>
</evidence>
<organism evidence="1 2">
    <name type="scientific">Tepidibacter hydrothermalis</name>
    <dbReference type="NCBI Taxonomy" id="3036126"/>
    <lineage>
        <taxon>Bacteria</taxon>
        <taxon>Bacillati</taxon>
        <taxon>Bacillota</taxon>
        <taxon>Clostridia</taxon>
        <taxon>Peptostreptococcales</taxon>
        <taxon>Peptostreptococcaceae</taxon>
        <taxon>Tepidibacter</taxon>
    </lineage>
</organism>
<evidence type="ECO:0000313" key="1">
    <source>
        <dbReference type="EMBL" id="WFD09983.1"/>
    </source>
</evidence>
<protein>
    <submittedName>
        <fullName evidence="1">UxaA family hydrolase</fullName>
    </submittedName>
</protein>
<dbReference type="RefSeq" id="WP_277731961.1">
    <property type="nucleotide sequence ID" value="NZ_CP120733.1"/>
</dbReference>
<dbReference type="EMBL" id="CP120733">
    <property type="protein sequence ID" value="WFD09983.1"/>
    <property type="molecule type" value="Genomic_DNA"/>
</dbReference>
<dbReference type="Proteomes" id="UP001222800">
    <property type="component" value="Chromosome"/>
</dbReference>